<feature type="transmembrane region" description="Helical" evidence="1">
    <location>
        <begin position="101"/>
        <end position="124"/>
    </location>
</feature>
<keyword evidence="1" id="KW-1133">Transmembrane helix</keyword>
<dbReference type="Proteomes" id="UP001159405">
    <property type="component" value="Unassembled WGS sequence"/>
</dbReference>
<comment type="caution">
    <text evidence="2">The sequence shown here is derived from an EMBL/GenBank/DDBJ whole genome shotgun (WGS) entry which is preliminary data.</text>
</comment>
<feature type="transmembrane region" description="Helical" evidence="1">
    <location>
        <begin position="130"/>
        <end position="149"/>
    </location>
</feature>
<evidence type="ECO:0000313" key="3">
    <source>
        <dbReference type="Proteomes" id="UP001159405"/>
    </source>
</evidence>
<protein>
    <submittedName>
        <fullName evidence="2">Uncharacterized protein</fullName>
    </submittedName>
</protein>
<organism evidence="2 3">
    <name type="scientific">Porites lobata</name>
    <dbReference type="NCBI Taxonomy" id="104759"/>
    <lineage>
        <taxon>Eukaryota</taxon>
        <taxon>Metazoa</taxon>
        <taxon>Cnidaria</taxon>
        <taxon>Anthozoa</taxon>
        <taxon>Hexacorallia</taxon>
        <taxon>Scleractinia</taxon>
        <taxon>Fungiina</taxon>
        <taxon>Poritidae</taxon>
        <taxon>Porites</taxon>
    </lineage>
</organism>
<reference evidence="2 3" key="1">
    <citation type="submission" date="2022-05" db="EMBL/GenBank/DDBJ databases">
        <authorList>
            <consortium name="Genoscope - CEA"/>
            <person name="William W."/>
        </authorList>
    </citation>
    <scope>NUCLEOTIDE SEQUENCE [LARGE SCALE GENOMIC DNA]</scope>
</reference>
<gene>
    <name evidence="2" type="ORF">PLOB_00045167</name>
</gene>
<proteinExistence type="predicted"/>
<keyword evidence="1" id="KW-0472">Membrane</keyword>
<evidence type="ECO:0000313" key="2">
    <source>
        <dbReference type="EMBL" id="CAH3146549.1"/>
    </source>
</evidence>
<keyword evidence="1" id="KW-0812">Transmembrane</keyword>
<evidence type="ECO:0000256" key="1">
    <source>
        <dbReference type="SAM" id="Phobius"/>
    </source>
</evidence>
<name>A0ABN8PQE6_9CNID</name>
<accession>A0ABN8PQE6</accession>
<dbReference type="EMBL" id="CALNXK010000079">
    <property type="protein sequence ID" value="CAH3146549.1"/>
    <property type="molecule type" value="Genomic_DNA"/>
</dbReference>
<sequence length="174" mass="19746">MPTLDECFQSESRDTYCDNFQSDLTFTTCLSSYLSFLSICCIFTEIDHPLHFLSCSLRALIDPVLNIPFPYQVCKHREDGIEIVTKQLDVKEKFLFSKISLLVYFAIFTNIIWLLLTILVLFALPPVPGFMLVTTFGVLFLLVPPVSYIRALLAIRSHNAQLGDAVTLQMSIVL</sequence>
<keyword evidence="3" id="KW-1185">Reference proteome</keyword>